<accession>A0ABW6N8R9</accession>
<organism evidence="1 2">
    <name type="scientific">Streptomyces tibetensis</name>
    <dbReference type="NCBI Taxonomy" id="2382123"/>
    <lineage>
        <taxon>Bacteria</taxon>
        <taxon>Bacillati</taxon>
        <taxon>Actinomycetota</taxon>
        <taxon>Actinomycetes</taxon>
        <taxon>Kitasatosporales</taxon>
        <taxon>Streptomycetaceae</taxon>
        <taxon>Streptomyces</taxon>
    </lineage>
</organism>
<keyword evidence="2" id="KW-1185">Reference proteome</keyword>
<reference evidence="1 2" key="1">
    <citation type="submission" date="2024-10" db="EMBL/GenBank/DDBJ databases">
        <title>The Natural Products Discovery Center: Release of the First 8490 Sequenced Strains for Exploring Actinobacteria Biosynthetic Diversity.</title>
        <authorList>
            <person name="Kalkreuter E."/>
            <person name="Kautsar S.A."/>
            <person name="Yang D."/>
            <person name="Bader C.D."/>
            <person name="Teijaro C.N."/>
            <person name="Fluegel L."/>
            <person name="Davis C.M."/>
            <person name="Simpson J.R."/>
            <person name="Lauterbach L."/>
            <person name="Steele A.D."/>
            <person name="Gui C."/>
            <person name="Meng S."/>
            <person name="Li G."/>
            <person name="Viehrig K."/>
            <person name="Ye F."/>
            <person name="Su P."/>
            <person name="Kiefer A.F."/>
            <person name="Nichols A."/>
            <person name="Cepeda A.J."/>
            <person name="Yan W."/>
            <person name="Fan B."/>
            <person name="Jiang Y."/>
            <person name="Adhikari A."/>
            <person name="Zheng C.-J."/>
            <person name="Schuster L."/>
            <person name="Cowan T.M."/>
            <person name="Smanski M.J."/>
            <person name="Chevrette M.G."/>
            <person name="De Carvalho L.P.S."/>
            <person name="Shen B."/>
        </authorList>
    </citation>
    <scope>NUCLEOTIDE SEQUENCE [LARGE SCALE GENOMIC DNA]</scope>
    <source>
        <strain evidence="1 2">NPDC005497</strain>
    </source>
</reference>
<gene>
    <name evidence="1" type="ORF">ACFYQT_40615</name>
</gene>
<proteinExistence type="predicted"/>
<dbReference type="RefSeq" id="WP_362053384.1">
    <property type="nucleotide sequence ID" value="NZ_JBEXWN010000033.1"/>
</dbReference>
<name>A0ABW6N8R9_9ACTN</name>
<dbReference type="Proteomes" id="UP001601422">
    <property type="component" value="Unassembled WGS sequence"/>
</dbReference>
<evidence type="ECO:0000313" key="2">
    <source>
        <dbReference type="Proteomes" id="UP001601422"/>
    </source>
</evidence>
<evidence type="ECO:0000313" key="1">
    <source>
        <dbReference type="EMBL" id="MFF0009699.1"/>
    </source>
</evidence>
<dbReference type="EMBL" id="JBIAJP010000022">
    <property type="protein sequence ID" value="MFF0009699.1"/>
    <property type="molecule type" value="Genomic_DNA"/>
</dbReference>
<comment type="caution">
    <text evidence="1">The sequence shown here is derived from an EMBL/GenBank/DDBJ whole genome shotgun (WGS) entry which is preliminary data.</text>
</comment>
<sequence>MSACMWLAWIAEKAGGRPEWYLAAVPVPEGEDDGVVRLLADDELGKHPGPAAVLQSGSTPPPSVRAFPAPEVYRAVVKSRYRALEHLRQIPANEVLARHEPEVVLQVLLDGCGRSTRRWETLAAAMTFDYDEEKITFGQLLDSLDNTGVGAQTS</sequence>
<protein>
    <submittedName>
        <fullName evidence="1">Uncharacterized protein</fullName>
    </submittedName>
</protein>